<dbReference type="InterPro" id="IPR002781">
    <property type="entry name" value="TM_pro_TauE-like"/>
</dbReference>
<comment type="similarity">
    <text evidence="5">Belongs to the 4-toluene sulfonate uptake permease (TSUP) (TC 2.A.102) family.</text>
</comment>
<keyword evidence="3 5" id="KW-1133">Transmembrane helix</keyword>
<feature type="transmembrane region" description="Helical" evidence="5">
    <location>
        <begin position="217"/>
        <end position="237"/>
    </location>
</feature>
<feature type="transmembrane region" description="Helical" evidence="5">
    <location>
        <begin position="51"/>
        <end position="75"/>
    </location>
</feature>
<dbReference type="EMBL" id="QGGO01000016">
    <property type="protein sequence ID" value="PWK23864.1"/>
    <property type="molecule type" value="Genomic_DNA"/>
</dbReference>
<proteinExistence type="inferred from homology"/>
<gene>
    <name evidence="6" type="ORF">LV89_03071</name>
</gene>
<evidence type="ECO:0000256" key="4">
    <source>
        <dbReference type="ARBA" id="ARBA00023136"/>
    </source>
</evidence>
<feature type="transmembrane region" description="Helical" evidence="5">
    <location>
        <begin position="142"/>
        <end position="158"/>
    </location>
</feature>
<protein>
    <recommendedName>
        <fullName evidence="5">Probable membrane transporter protein</fullName>
    </recommendedName>
</protein>
<feature type="transmembrane region" description="Helical" evidence="5">
    <location>
        <begin position="303"/>
        <end position="324"/>
    </location>
</feature>
<dbReference type="PANTHER" id="PTHR31154:SF4">
    <property type="entry name" value="MEMBRANE TRANSPORTER PROTEIN"/>
    <property type="match status" value="1"/>
</dbReference>
<feature type="transmembrane region" description="Helical" evidence="5">
    <location>
        <begin position="12"/>
        <end position="31"/>
    </location>
</feature>
<comment type="caution">
    <text evidence="5">Lacks conserved residue(s) required for the propagation of feature annotation.</text>
</comment>
<evidence type="ECO:0000313" key="6">
    <source>
        <dbReference type="EMBL" id="PWK23864.1"/>
    </source>
</evidence>
<dbReference type="Proteomes" id="UP000245489">
    <property type="component" value="Unassembled WGS sequence"/>
</dbReference>
<reference evidence="6 7" key="1">
    <citation type="submission" date="2018-05" db="EMBL/GenBank/DDBJ databases">
        <title>Genomic Encyclopedia of Archaeal and Bacterial Type Strains, Phase II (KMG-II): from individual species to whole genera.</title>
        <authorList>
            <person name="Goeker M."/>
        </authorList>
    </citation>
    <scope>NUCLEOTIDE SEQUENCE [LARGE SCALE GENOMIC DNA]</scope>
    <source>
        <strain evidence="6 7">DSM 22214</strain>
    </source>
</reference>
<evidence type="ECO:0000256" key="3">
    <source>
        <dbReference type="ARBA" id="ARBA00022989"/>
    </source>
</evidence>
<feature type="transmembrane region" description="Helical" evidence="5">
    <location>
        <begin position="112"/>
        <end position="130"/>
    </location>
</feature>
<dbReference type="Pfam" id="PF01925">
    <property type="entry name" value="TauE"/>
    <property type="match status" value="1"/>
</dbReference>
<feature type="transmembrane region" description="Helical" evidence="5">
    <location>
        <begin position="178"/>
        <end position="205"/>
    </location>
</feature>
<evidence type="ECO:0000313" key="7">
    <source>
        <dbReference type="Proteomes" id="UP000245489"/>
    </source>
</evidence>
<comment type="subcellular location">
    <subcellularLocation>
        <location evidence="5">Cell membrane</location>
        <topology evidence="5">Multi-pass membrane protein</topology>
    </subcellularLocation>
    <subcellularLocation>
        <location evidence="1">Membrane</location>
        <topology evidence="1">Multi-pass membrane protein</topology>
    </subcellularLocation>
</comment>
<feature type="transmembrane region" description="Helical" evidence="5">
    <location>
        <begin position="249"/>
        <end position="270"/>
    </location>
</feature>
<feature type="transmembrane region" description="Helical" evidence="5">
    <location>
        <begin position="87"/>
        <end position="106"/>
    </location>
</feature>
<evidence type="ECO:0000256" key="5">
    <source>
        <dbReference type="RuleBase" id="RU363041"/>
    </source>
</evidence>
<dbReference type="PANTHER" id="PTHR31154">
    <property type="entry name" value="MEMBRANE TRANSPORTER PROTEIN"/>
    <property type="match status" value="1"/>
</dbReference>
<keyword evidence="5" id="KW-1003">Cell membrane</keyword>
<comment type="caution">
    <text evidence="6">The sequence shown here is derived from an EMBL/GenBank/DDBJ whole genome shotgun (WGS) entry which is preliminary data.</text>
</comment>
<keyword evidence="4 5" id="KW-0472">Membrane</keyword>
<evidence type="ECO:0000256" key="2">
    <source>
        <dbReference type="ARBA" id="ARBA00022692"/>
    </source>
</evidence>
<keyword evidence="7" id="KW-1185">Reference proteome</keyword>
<dbReference type="RefSeq" id="WP_109743781.1">
    <property type="nucleotide sequence ID" value="NZ_QGGO01000016.1"/>
</dbReference>
<name>A0A316E0A2_9BACT</name>
<feature type="transmembrane region" description="Helical" evidence="5">
    <location>
        <begin position="277"/>
        <end position="297"/>
    </location>
</feature>
<dbReference type="AlphaFoldDB" id="A0A316E0A2"/>
<organism evidence="6 7">
    <name type="scientific">Arcicella aurantiaca</name>
    <dbReference type="NCBI Taxonomy" id="591202"/>
    <lineage>
        <taxon>Bacteria</taxon>
        <taxon>Pseudomonadati</taxon>
        <taxon>Bacteroidota</taxon>
        <taxon>Cytophagia</taxon>
        <taxon>Cytophagales</taxon>
        <taxon>Flectobacillaceae</taxon>
        <taxon>Arcicella</taxon>
    </lineage>
</organism>
<accession>A0A316E0A2</accession>
<dbReference type="GO" id="GO:0005886">
    <property type="term" value="C:plasma membrane"/>
    <property type="evidence" value="ECO:0007669"/>
    <property type="project" value="UniProtKB-SubCell"/>
</dbReference>
<evidence type="ECO:0000256" key="1">
    <source>
        <dbReference type="ARBA" id="ARBA00004141"/>
    </source>
</evidence>
<dbReference type="OrthoDB" id="128686at2"/>
<sequence>MKNSTSAKSHKPWLYIVFLISVISTWFWYMISHDSFGIFATRWPAALTMLFGSFIAGASPEGSAAIAYPVFTLLLKIPPDVTRNFAFAIQSIGMTSASLLILGLKIKVDWNYVKYVSIGGVFGLVLGTYYVAPLISPMQAKLFFVSLWLSFGIALWLQNKNSHREVFEGIQNLMKSDIFKLILFGFVGGIISSIFGTGINIFTFCLMTIYYQVSEKVATPSSVIIMTIETLLGVFIHTKVNHDFQPLAFELWLTCIPVVVFFAPLGAFVISKMRRESIAQILYSILIIQFIGAMWVIKPSILQFLICVVILLAGIGMFSYLAVISKRRMRQSRKQKMIYTQCTV</sequence>
<keyword evidence="2 5" id="KW-0812">Transmembrane</keyword>